<evidence type="ECO:0000313" key="3">
    <source>
        <dbReference type="Proteomes" id="UP000313359"/>
    </source>
</evidence>
<dbReference type="Pfam" id="PF12697">
    <property type="entry name" value="Abhydrolase_6"/>
    <property type="match status" value="1"/>
</dbReference>
<evidence type="ECO:0000313" key="2">
    <source>
        <dbReference type="EMBL" id="RPD54847.1"/>
    </source>
</evidence>
<dbReference type="Proteomes" id="UP000313359">
    <property type="component" value="Unassembled WGS sequence"/>
</dbReference>
<name>A0A5C2RW93_9APHY</name>
<evidence type="ECO:0000259" key="1">
    <source>
        <dbReference type="Pfam" id="PF12697"/>
    </source>
</evidence>
<dbReference type="InterPro" id="IPR029058">
    <property type="entry name" value="AB_hydrolase_fold"/>
</dbReference>
<dbReference type="OrthoDB" id="94039at2759"/>
<dbReference type="SUPFAM" id="SSF53474">
    <property type="entry name" value="alpha/beta-Hydrolases"/>
    <property type="match status" value="1"/>
</dbReference>
<organism evidence="2 3">
    <name type="scientific">Lentinus tigrinus ALCF2SS1-6</name>
    <dbReference type="NCBI Taxonomy" id="1328759"/>
    <lineage>
        <taxon>Eukaryota</taxon>
        <taxon>Fungi</taxon>
        <taxon>Dikarya</taxon>
        <taxon>Basidiomycota</taxon>
        <taxon>Agaricomycotina</taxon>
        <taxon>Agaricomycetes</taxon>
        <taxon>Polyporales</taxon>
        <taxon>Polyporaceae</taxon>
        <taxon>Lentinus</taxon>
    </lineage>
</organism>
<dbReference type="InterPro" id="IPR000073">
    <property type="entry name" value="AB_hydrolase_1"/>
</dbReference>
<reference evidence="2" key="1">
    <citation type="journal article" date="2018" name="Genome Biol. Evol.">
        <title>Genomics and development of Lentinus tigrinus, a white-rot wood-decaying mushroom with dimorphic fruiting bodies.</title>
        <authorList>
            <person name="Wu B."/>
            <person name="Xu Z."/>
            <person name="Knudson A."/>
            <person name="Carlson A."/>
            <person name="Chen N."/>
            <person name="Kovaka S."/>
            <person name="LaButti K."/>
            <person name="Lipzen A."/>
            <person name="Pennachio C."/>
            <person name="Riley R."/>
            <person name="Schakwitz W."/>
            <person name="Umezawa K."/>
            <person name="Ohm R.A."/>
            <person name="Grigoriev I.V."/>
            <person name="Nagy L.G."/>
            <person name="Gibbons J."/>
            <person name="Hibbett D."/>
        </authorList>
    </citation>
    <scope>NUCLEOTIDE SEQUENCE [LARGE SCALE GENOMIC DNA]</scope>
    <source>
        <strain evidence="2">ALCF2SS1-6</strain>
    </source>
</reference>
<feature type="domain" description="AB hydrolase-1" evidence="1">
    <location>
        <begin position="40"/>
        <end position="325"/>
    </location>
</feature>
<dbReference type="AlphaFoldDB" id="A0A5C2RW93"/>
<dbReference type="GO" id="GO:0016787">
    <property type="term" value="F:hydrolase activity"/>
    <property type="evidence" value="ECO:0007669"/>
    <property type="project" value="UniProtKB-KW"/>
</dbReference>
<dbReference type="EMBL" id="ML122301">
    <property type="protein sequence ID" value="RPD54847.1"/>
    <property type="molecule type" value="Genomic_DNA"/>
</dbReference>
<proteinExistence type="predicted"/>
<sequence length="344" mass="38483">MVRNSTHIVNVYPSPRFKDGLRFVAKRYVGDECNPDGITLLFFHCTASPKEIFGPTILNLLSKKHPTWRACMIREAWTFDHPGHGEAGVLNSSALKQQETGVTVGEWCESFKAFYASGIFDGHTLVPLGHSLGATAALLATVPSSLPAVPFKALIFIEPSMITQDAWNEHVKEQERSLTLVCSMILKRRDTWDTRADARRYFESRLPWSTWDPRAMDLFIKHGLKEIPLQEHGSNTVPETRVTLCCDKGQEYSQYKNRAPHILATEHLRTLDASIPVHFILGERESPIIPKYCHESVLAVKPVASLQTVSGAGHFVPQEKPNELATCIVRILTGEAAFQVRATL</sequence>
<dbReference type="Gene3D" id="3.40.50.1820">
    <property type="entry name" value="alpha/beta hydrolase"/>
    <property type="match status" value="1"/>
</dbReference>
<keyword evidence="2" id="KW-0378">Hydrolase</keyword>
<gene>
    <name evidence="2" type="ORF">L227DRAFT_657343</name>
</gene>
<accession>A0A5C2RW93</accession>
<keyword evidence="3" id="KW-1185">Reference proteome</keyword>
<protein>
    <submittedName>
        <fullName evidence="2">Alpha/beta-hydrolase</fullName>
    </submittedName>
</protein>